<dbReference type="InterPro" id="IPR010432">
    <property type="entry name" value="RDD"/>
</dbReference>
<keyword evidence="5 6" id="KW-0472">Membrane</keyword>
<keyword evidence="4 6" id="KW-1133">Transmembrane helix</keyword>
<feature type="transmembrane region" description="Helical" evidence="6">
    <location>
        <begin position="93"/>
        <end position="112"/>
    </location>
</feature>
<evidence type="ECO:0000256" key="3">
    <source>
        <dbReference type="ARBA" id="ARBA00022692"/>
    </source>
</evidence>
<comment type="caution">
    <text evidence="8">The sequence shown here is derived from an EMBL/GenBank/DDBJ whole genome shotgun (WGS) entry which is preliminary data.</text>
</comment>
<keyword evidence="9" id="KW-1185">Reference proteome</keyword>
<comment type="subcellular location">
    <subcellularLocation>
        <location evidence="1">Cell membrane</location>
        <topology evidence="1">Multi-pass membrane protein</topology>
    </subcellularLocation>
</comment>
<dbReference type="Proteomes" id="UP001500320">
    <property type="component" value="Unassembled WGS sequence"/>
</dbReference>
<dbReference type="Pfam" id="PF06271">
    <property type="entry name" value="RDD"/>
    <property type="match status" value="1"/>
</dbReference>
<protein>
    <recommendedName>
        <fullName evidence="7">RDD domain-containing protein</fullName>
    </recommendedName>
</protein>
<proteinExistence type="predicted"/>
<reference evidence="9" key="1">
    <citation type="journal article" date="2019" name="Int. J. Syst. Evol. Microbiol.">
        <title>The Global Catalogue of Microorganisms (GCM) 10K type strain sequencing project: providing services to taxonomists for standard genome sequencing and annotation.</title>
        <authorList>
            <consortium name="The Broad Institute Genomics Platform"/>
            <consortium name="The Broad Institute Genome Sequencing Center for Infectious Disease"/>
            <person name="Wu L."/>
            <person name="Ma J."/>
        </authorList>
    </citation>
    <scope>NUCLEOTIDE SEQUENCE [LARGE SCALE GENOMIC DNA]</scope>
    <source>
        <strain evidence="9">JCM 9373</strain>
    </source>
</reference>
<feature type="domain" description="RDD" evidence="7">
    <location>
        <begin position="87"/>
        <end position="193"/>
    </location>
</feature>
<name>A0ABP6NH48_9ACTN</name>
<evidence type="ECO:0000256" key="4">
    <source>
        <dbReference type="ARBA" id="ARBA00022989"/>
    </source>
</evidence>
<dbReference type="InterPro" id="IPR051791">
    <property type="entry name" value="Pra-immunoreactive"/>
</dbReference>
<evidence type="ECO:0000256" key="1">
    <source>
        <dbReference type="ARBA" id="ARBA00004651"/>
    </source>
</evidence>
<sequence>MSDTGGAPAGRAGKASGDHDDGFCPLWEIGAGAFGGDRPGGYRGGMNSRQQPRWTQTWLGGVRSAGVDLGYPGERLGLPEEGSGAAAGAGRRILAVLIDWMICTWAITRGFLGVEPAQQAWVPLAVFGVTTFLLTATMGMTFGMRLLGIRVATLDGGRPGLVAAAARTVLLCLAVPALIWDRDQRGLHDRAANTVVVRM</sequence>
<feature type="transmembrane region" description="Helical" evidence="6">
    <location>
        <begin position="124"/>
        <end position="148"/>
    </location>
</feature>
<feature type="transmembrane region" description="Helical" evidence="6">
    <location>
        <begin position="160"/>
        <end position="180"/>
    </location>
</feature>
<keyword evidence="3 6" id="KW-0812">Transmembrane</keyword>
<dbReference type="EMBL" id="BAAAUT010000033">
    <property type="protein sequence ID" value="GAA3146437.1"/>
    <property type="molecule type" value="Genomic_DNA"/>
</dbReference>
<organism evidence="8 9">
    <name type="scientific">Planomonospora alba</name>
    <dbReference type="NCBI Taxonomy" id="161354"/>
    <lineage>
        <taxon>Bacteria</taxon>
        <taxon>Bacillati</taxon>
        <taxon>Actinomycetota</taxon>
        <taxon>Actinomycetes</taxon>
        <taxon>Streptosporangiales</taxon>
        <taxon>Streptosporangiaceae</taxon>
        <taxon>Planomonospora</taxon>
    </lineage>
</organism>
<evidence type="ECO:0000313" key="8">
    <source>
        <dbReference type="EMBL" id="GAA3146437.1"/>
    </source>
</evidence>
<evidence type="ECO:0000256" key="6">
    <source>
        <dbReference type="SAM" id="Phobius"/>
    </source>
</evidence>
<evidence type="ECO:0000259" key="7">
    <source>
        <dbReference type="Pfam" id="PF06271"/>
    </source>
</evidence>
<evidence type="ECO:0000256" key="2">
    <source>
        <dbReference type="ARBA" id="ARBA00022475"/>
    </source>
</evidence>
<dbReference type="PANTHER" id="PTHR36115">
    <property type="entry name" value="PROLINE-RICH ANTIGEN HOMOLOG-RELATED"/>
    <property type="match status" value="1"/>
</dbReference>
<evidence type="ECO:0000313" key="9">
    <source>
        <dbReference type="Proteomes" id="UP001500320"/>
    </source>
</evidence>
<gene>
    <name evidence="8" type="ORF">GCM10010466_41840</name>
</gene>
<keyword evidence="2" id="KW-1003">Cell membrane</keyword>
<accession>A0ABP6NH48</accession>
<evidence type="ECO:0000256" key="5">
    <source>
        <dbReference type="ARBA" id="ARBA00023136"/>
    </source>
</evidence>
<dbReference type="PANTHER" id="PTHR36115:SF6">
    <property type="entry name" value="PROLINE-RICH ANTIGEN HOMOLOG"/>
    <property type="match status" value="1"/>
</dbReference>